<dbReference type="GO" id="GO:0005737">
    <property type="term" value="C:cytoplasm"/>
    <property type="evidence" value="ECO:0007669"/>
    <property type="project" value="TreeGrafter"/>
</dbReference>
<dbReference type="PIRSF" id="PIRSF006250">
    <property type="entry name" value="NadC_ModD"/>
    <property type="match status" value="1"/>
</dbReference>
<keyword evidence="8 12" id="KW-0808">Transferase</keyword>
<feature type="domain" description="Quinolinate phosphoribosyl transferase N-terminal" evidence="15">
    <location>
        <begin position="24"/>
        <end position="114"/>
    </location>
</feature>
<dbReference type="Gene3D" id="3.90.1170.20">
    <property type="entry name" value="Quinolinate phosphoribosyl transferase, N-terminal domain"/>
    <property type="match status" value="1"/>
</dbReference>
<evidence type="ECO:0000256" key="6">
    <source>
        <dbReference type="ARBA" id="ARBA00022642"/>
    </source>
</evidence>
<feature type="binding site" evidence="13">
    <location>
        <begin position="137"/>
        <end position="139"/>
    </location>
    <ligand>
        <name>substrate</name>
    </ligand>
</feature>
<feature type="domain" description="Quinolinate phosphoribosyl transferase C-terminal" evidence="14">
    <location>
        <begin position="116"/>
        <end position="281"/>
    </location>
</feature>
<comment type="catalytic activity">
    <reaction evidence="10">
        <text>nicotinate beta-D-ribonucleotide + CO2 + diphosphate = quinolinate + 5-phospho-alpha-D-ribose 1-diphosphate + 2 H(+)</text>
        <dbReference type="Rhea" id="RHEA:12733"/>
        <dbReference type="ChEBI" id="CHEBI:15378"/>
        <dbReference type="ChEBI" id="CHEBI:16526"/>
        <dbReference type="ChEBI" id="CHEBI:29959"/>
        <dbReference type="ChEBI" id="CHEBI:33019"/>
        <dbReference type="ChEBI" id="CHEBI:57502"/>
        <dbReference type="ChEBI" id="CHEBI:58017"/>
        <dbReference type="EC" id="2.4.2.19"/>
    </reaction>
</comment>
<sequence length="288" mass="30926">MYNENTVRKYIEMALDEDLSANGDVTTDSIVAEISVSEAAALFKSDGVLAGLDFALMVFDVLAVAKRCDKIEVLQRLADGSAVKKGETVLKISGPTRLILTGERTFLNIVQRMSGIATAAKKMSSMVEGFKAKIVDTRKTTPNFRVFEKAAVVIGGASNHRFGLFDGVLIKDNHVEAAGSIADAVRLAREKAHHLLKIEVETRNIREVEEALAAGADIIMLDNMIAPDMKKAVKLVAGRALCEASGGICEQNLVETAECGVDLISVGAITHSARPMDISLKIVKTVKL</sequence>
<evidence type="ECO:0000256" key="2">
    <source>
        <dbReference type="ARBA" id="ARBA00004893"/>
    </source>
</evidence>
<keyword evidence="7 12" id="KW-0328">Glycosyltransferase</keyword>
<dbReference type="PANTHER" id="PTHR32179:SF3">
    <property type="entry name" value="NICOTINATE-NUCLEOTIDE PYROPHOSPHORYLASE [CARBOXYLATING]"/>
    <property type="match status" value="1"/>
</dbReference>
<dbReference type="SUPFAM" id="SSF51690">
    <property type="entry name" value="Nicotinate/Quinolinate PRTase C-terminal domain-like"/>
    <property type="match status" value="1"/>
</dbReference>
<dbReference type="InterPro" id="IPR022412">
    <property type="entry name" value="Quinolinate_PRibosylTrfase_N"/>
</dbReference>
<evidence type="ECO:0000256" key="11">
    <source>
        <dbReference type="ARBA" id="ARBA00069173"/>
    </source>
</evidence>
<evidence type="ECO:0000259" key="15">
    <source>
        <dbReference type="Pfam" id="PF02749"/>
    </source>
</evidence>
<evidence type="ECO:0000256" key="1">
    <source>
        <dbReference type="ARBA" id="ARBA00003237"/>
    </source>
</evidence>
<dbReference type="PANTHER" id="PTHR32179">
    <property type="entry name" value="NICOTINATE-NUCLEOTIDE PYROPHOSPHORYLASE [CARBOXYLATING]"/>
    <property type="match status" value="1"/>
</dbReference>
<evidence type="ECO:0000256" key="8">
    <source>
        <dbReference type="ARBA" id="ARBA00022679"/>
    </source>
</evidence>
<feature type="binding site" evidence="13">
    <location>
        <position position="161"/>
    </location>
    <ligand>
        <name>substrate</name>
    </ligand>
</feature>
<feature type="binding site" evidence="13">
    <location>
        <begin position="266"/>
        <end position="268"/>
    </location>
    <ligand>
        <name>substrate</name>
    </ligand>
</feature>
<dbReference type="InterPro" id="IPR027277">
    <property type="entry name" value="NadC/ModD"/>
</dbReference>
<evidence type="ECO:0000256" key="12">
    <source>
        <dbReference type="PIRNR" id="PIRNR006250"/>
    </source>
</evidence>
<dbReference type="Pfam" id="PF01729">
    <property type="entry name" value="QRPTase_C"/>
    <property type="match status" value="1"/>
</dbReference>
<dbReference type="InterPro" id="IPR036068">
    <property type="entry name" value="Nicotinate_pribotase-like_C"/>
</dbReference>
<evidence type="ECO:0000256" key="4">
    <source>
        <dbReference type="ARBA" id="ARBA00011218"/>
    </source>
</evidence>
<gene>
    <name evidence="16" type="ORF">A2008_08065</name>
</gene>
<evidence type="ECO:0000256" key="10">
    <source>
        <dbReference type="ARBA" id="ARBA00047445"/>
    </source>
</evidence>
<dbReference type="GO" id="GO:0009435">
    <property type="term" value="P:NAD+ biosynthetic process"/>
    <property type="evidence" value="ECO:0007669"/>
    <property type="project" value="UniProtKB-UniPathway"/>
</dbReference>
<comment type="caution">
    <text evidence="16">The sequence shown here is derived from an EMBL/GenBank/DDBJ whole genome shotgun (WGS) entry which is preliminary data.</text>
</comment>
<evidence type="ECO:0000256" key="3">
    <source>
        <dbReference type="ARBA" id="ARBA00009400"/>
    </source>
</evidence>
<comment type="similarity">
    <text evidence="3 12">Belongs to the NadC/ModD family.</text>
</comment>
<comment type="subunit">
    <text evidence="4">Hexamer formed by 3 homodimers.</text>
</comment>
<evidence type="ECO:0000256" key="13">
    <source>
        <dbReference type="PIRSR" id="PIRSR006250-1"/>
    </source>
</evidence>
<dbReference type="UniPathway" id="UPA00253">
    <property type="reaction ID" value="UER00331"/>
</dbReference>
<feature type="binding site" evidence="13">
    <location>
        <position position="171"/>
    </location>
    <ligand>
        <name>substrate</name>
    </ligand>
</feature>
<reference evidence="16 17" key="1">
    <citation type="journal article" date="2016" name="Nat. Commun.">
        <title>Thousands of microbial genomes shed light on interconnected biogeochemical processes in an aquifer system.</title>
        <authorList>
            <person name="Anantharaman K."/>
            <person name="Brown C.T."/>
            <person name="Hug L.A."/>
            <person name="Sharon I."/>
            <person name="Castelle C.J."/>
            <person name="Probst A.J."/>
            <person name="Thomas B.C."/>
            <person name="Singh A."/>
            <person name="Wilkins M.J."/>
            <person name="Karaoz U."/>
            <person name="Brodie E.L."/>
            <person name="Williams K.H."/>
            <person name="Hubbard S.S."/>
            <person name="Banfield J.F."/>
        </authorList>
    </citation>
    <scope>NUCLEOTIDE SEQUENCE [LARGE SCALE GENOMIC DNA]</scope>
</reference>
<dbReference type="InterPro" id="IPR002638">
    <property type="entry name" value="Quinolinate_PRibosylTrfase_C"/>
</dbReference>
<proteinExistence type="inferred from homology"/>
<dbReference type="Gene3D" id="3.20.20.70">
    <property type="entry name" value="Aldolase class I"/>
    <property type="match status" value="1"/>
</dbReference>
<dbReference type="CDD" id="cd01572">
    <property type="entry name" value="QPRTase"/>
    <property type="match status" value="1"/>
</dbReference>
<evidence type="ECO:0000313" key="17">
    <source>
        <dbReference type="Proteomes" id="UP000178735"/>
    </source>
</evidence>
<evidence type="ECO:0000256" key="7">
    <source>
        <dbReference type="ARBA" id="ARBA00022676"/>
    </source>
</evidence>
<dbReference type="InterPro" id="IPR004393">
    <property type="entry name" value="NadC"/>
</dbReference>
<feature type="binding site" evidence="13">
    <location>
        <position position="222"/>
    </location>
    <ligand>
        <name>substrate</name>
    </ligand>
</feature>
<dbReference type="InterPro" id="IPR037128">
    <property type="entry name" value="Quinolinate_PRibosylTase_N_sf"/>
</dbReference>
<comment type="pathway">
    <text evidence="2">Cofactor biosynthesis; NAD(+) biosynthesis; nicotinate D-ribonucleotide from quinolinate: step 1/1.</text>
</comment>
<feature type="binding site" evidence="13">
    <location>
        <begin position="245"/>
        <end position="247"/>
    </location>
    <ligand>
        <name>substrate</name>
    </ligand>
</feature>
<organism evidence="16 17">
    <name type="scientific">Candidatus Wallbacteria bacterium GWC2_49_35</name>
    <dbReference type="NCBI Taxonomy" id="1817813"/>
    <lineage>
        <taxon>Bacteria</taxon>
        <taxon>Candidatus Walliibacteriota</taxon>
    </lineage>
</organism>
<dbReference type="GO" id="GO:0034213">
    <property type="term" value="P:quinolinate catabolic process"/>
    <property type="evidence" value="ECO:0007669"/>
    <property type="project" value="TreeGrafter"/>
</dbReference>
<keyword evidence="6" id="KW-0662">Pyridine nucleotide biosynthesis</keyword>
<dbReference type="Proteomes" id="UP000178735">
    <property type="component" value="Unassembled WGS sequence"/>
</dbReference>
<protein>
    <recommendedName>
        <fullName evidence="11">Probable nicotinate-nucleotide pyrophosphorylase [carboxylating]</fullName>
        <ecNumber evidence="5">2.4.2.19</ecNumber>
    </recommendedName>
    <alternativeName>
        <fullName evidence="9">Quinolinate phosphoribosyltransferase [decarboxylating]</fullName>
    </alternativeName>
</protein>
<feature type="binding site" evidence="13">
    <location>
        <position position="201"/>
    </location>
    <ligand>
        <name>substrate</name>
    </ligand>
</feature>
<accession>A0A1F7WMV9</accession>
<evidence type="ECO:0000259" key="14">
    <source>
        <dbReference type="Pfam" id="PF01729"/>
    </source>
</evidence>
<dbReference type="NCBIfam" id="TIGR00078">
    <property type="entry name" value="nadC"/>
    <property type="match status" value="1"/>
</dbReference>
<dbReference type="GO" id="GO:0004514">
    <property type="term" value="F:nicotinate-nucleotide diphosphorylase (carboxylating) activity"/>
    <property type="evidence" value="ECO:0007669"/>
    <property type="project" value="UniProtKB-EC"/>
</dbReference>
<dbReference type="InterPro" id="IPR013785">
    <property type="entry name" value="Aldolase_TIM"/>
</dbReference>
<dbReference type="Pfam" id="PF02749">
    <property type="entry name" value="QRPTase_N"/>
    <property type="match status" value="1"/>
</dbReference>
<evidence type="ECO:0000256" key="9">
    <source>
        <dbReference type="ARBA" id="ARBA00033102"/>
    </source>
</evidence>
<comment type="function">
    <text evidence="1">Involved in the catabolism of quinolinic acid (QA).</text>
</comment>
<feature type="binding site" evidence="13">
    <location>
        <position position="104"/>
    </location>
    <ligand>
        <name>substrate</name>
    </ligand>
</feature>
<dbReference type="FunFam" id="3.90.1170.20:FF:000001">
    <property type="entry name" value="Nicotinate-nucleotide diphosphorylase (Carboxylating)"/>
    <property type="match status" value="1"/>
</dbReference>
<evidence type="ECO:0000256" key="5">
    <source>
        <dbReference type="ARBA" id="ARBA00011944"/>
    </source>
</evidence>
<evidence type="ECO:0000313" key="16">
    <source>
        <dbReference type="EMBL" id="OGM03345.1"/>
    </source>
</evidence>
<dbReference type="STRING" id="1817813.A2008_08065"/>
<dbReference type="AlphaFoldDB" id="A0A1F7WMV9"/>
<dbReference type="EMBL" id="MGFH01000172">
    <property type="protein sequence ID" value="OGM03345.1"/>
    <property type="molecule type" value="Genomic_DNA"/>
</dbReference>
<dbReference type="SUPFAM" id="SSF54675">
    <property type="entry name" value="Nicotinate/Quinolinate PRTase N-terminal domain-like"/>
    <property type="match status" value="1"/>
</dbReference>
<dbReference type="EC" id="2.4.2.19" evidence="5"/>
<name>A0A1F7WMV9_9BACT</name>
<dbReference type="FunFam" id="3.20.20.70:FF:000030">
    <property type="entry name" value="Nicotinate-nucleotide pyrophosphorylase, carboxylating"/>
    <property type="match status" value="1"/>
</dbReference>